<organism evidence="1 2">
    <name type="scientific">Quercus lobata</name>
    <name type="common">Valley oak</name>
    <dbReference type="NCBI Taxonomy" id="97700"/>
    <lineage>
        <taxon>Eukaryota</taxon>
        <taxon>Viridiplantae</taxon>
        <taxon>Streptophyta</taxon>
        <taxon>Embryophyta</taxon>
        <taxon>Tracheophyta</taxon>
        <taxon>Spermatophyta</taxon>
        <taxon>Magnoliopsida</taxon>
        <taxon>eudicotyledons</taxon>
        <taxon>Gunneridae</taxon>
        <taxon>Pentapetalae</taxon>
        <taxon>rosids</taxon>
        <taxon>fabids</taxon>
        <taxon>Fagales</taxon>
        <taxon>Fagaceae</taxon>
        <taxon>Quercus</taxon>
    </lineage>
</organism>
<dbReference type="InParanoid" id="A0A7N2L5M1"/>
<sequence length="153" mass="17536">MFKEKEAEVFHGMEGCKAGEATGSRFWKPYQEYKSDLFPTLKVCKVGEATSSIYEDITNTLDQVTITEQHSCLIYFLQDVGNRIKSTSPLYLGLWLKTKMKILHKQKFFLRTLMQVLLNGSRHSSRAAFVVYERDLRNENQIGVAAFPRDGAC</sequence>
<dbReference type="EnsemblPlants" id="QL03p009792:mrna">
    <property type="protein sequence ID" value="QL03p009792:mrna"/>
    <property type="gene ID" value="QL03p009792"/>
</dbReference>
<reference evidence="1" key="2">
    <citation type="submission" date="2021-01" db="UniProtKB">
        <authorList>
            <consortium name="EnsemblPlants"/>
        </authorList>
    </citation>
    <scope>IDENTIFICATION</scope>
</reference>
<evidence type="ECO:0000313" key="2">
    <source>
        <dbReference type="Proteomes" id="UP000594261"/>
    </source>
</evidence>
<dbReference type="AlphaFoldDB" id="A0A7N2L5M1"/>
<accession>A0A7N2L5M1</accession>
<protein>
    <submittedName>
        <fullName evidence="1">Uncharacterized protein</fullName>
    </submittedName>
</protein>
<dbReference type="Gramene" id="QL03p009792:mrna">
    <property type="protein sequence ID" value="QL03p009792:mrna"/>
    <property type="gene ID" value="QL03p009792"/>
</dbReference>
<evidence type="ECO:0000313" key="1">
    <source>
        <dbReference type="EnsemblPlants" id="QL03p009792:mrna"/>
    </source>
</evidence>
<dbReference type="EMBL" id="LRBV02000003">
    <property type="status" value="NOT_ANNOTATED_CDS"/>
    <property type="molecule type" value="Genomic_DNA"/>
</dbReference>
<proteinExistence type="predicted"/>
<reference evidence="1 2" key="1">
    <citation type="journal article" date="2016" name="G3 (Bethesda)">
        <title>First Draft Assembly and Annotation of the Genome of a California Endemic Oak Quercus lobata Nee (Fagaceae).</title>
        <authorList>
            <person name="Sork V.L."/>
            <person name="Fitz-Gibbon S.T."/>
            <person name="Puiu D."/>
            <person name="Crepeau M."/>
            <person name="Gugger P.F."/>
            <person name="Sherman R."/>
            <person name="Stevens K."/>
            <person name="Langley C.H."/>
            <person name="Pellegrini M."/>
            <person name="Salzberg S.L."/>
        </authorList>
    </citation>
    <scope>NUCLEOTIDE SEQUENCE [LARGE SCALE GENOMIC DNA]</scope>
    <source>
        <strain evidence="1 2">cv. SW786</strain>
    </source>
</reference>
<dbReference type="Proteomes" id="UP000594261">
    <property type="component" value="Chromosome 3"/>
</dbReference>
<keyword evidence="2" id="KW-1185">Reference proteome</keyword>
<name>A0A7N2L5M1_QUELO</name>